<proteinExistence type="predicted"/>
<dbReference type="Proteomes" id="UP000192796">
    <property type="component" value="Unassembled WGS sequence"/>
</dbReference>
<dbReference type="InterPro" id="IPR013783">
    <property type="entry name" value="Ig-like_fold"/>
</dbReference>
<dbReference type="InterPro" id="IPR033427">
    <property type="entry name" value="DUF5123"/>
</dbReference>
<gene>
    <name evidence="3" type="ORF">A3860_20515</name>
</gene>
<evidence type="ECO:0008006" key="5">
    <source>
        <dbReference type="Google" id="ProtNLM"/>
    </source>
</evidence>
<feature type="domain" description="DUF4957" evidence="1">
    <location>
        <begin position="277"/>
        <end position="421"/>
    </location>
</feature>
<evidence type="ECO:0000313" key="3">
    <source>
        <dbReference type="EMBL" id="OQP64357.1"/>
    </source>
</evidence>
<dbReference type="AlphaFoldDB" id="A0A1V9G1B5"/>
<dbReference type="Pfam" id="PF16318">
    <property type="entry name" value="DUF4957"/>
    <property type="match status" value="1"/>
</dbReference>
<keyword evidence="4" id="KW-1185">Reference proteome</keyword>
<dbReference type="InterPro" id="IPR032530">
    <property type="entry name" value="DUF4957"/>
</dbReference>
<accession>A0A1V9G1B5</accession>
<comment type="caution">
    <text evidence="3">The sequence shown here is derived from an EMBL/GenBank/DDBJ whole genome shotgun (WGS) entry which is preliminary data.</text>
</comment>
<dbReference type="Gene3D" id="2.60.40.10">
    <property type="entry name" value="Immunoglobulins"/>
    <property type="match status" value="1"/>
</dbReference>
<sequence>MDFKPLIFVAMKSTNINKIFLTAVIAGLICTGIISCKKFNDWDADASYNRLFTPSDLAASVDGVNVTLKWKAKPNTDSYTIEFSKDSLKFTTIIRKYSTRGTKNTDGYTYFAVPDQFDQVTQYSVRVKGIDSAGTPESNWAAILFKSGKFPSILNSATISDITDVAIRASWTNTGDAATTIKILKAGDSSVVKTVTLTSTDLTNQYTVISGLTPATGYILYIYSGTKVRGWYDFSTKATLSGSVIDLRSITGVPSILADTLPDIAAGSTVILKKGTTYEMTNSYSFNKTVSIISGDDLTTTTPATIYFKGTTGNNFDVVSGSVIDSISLTNVIITSDDVSASAKYAFNISQPCTIGKISLESCTGQYFRGLIRTKDNTMNISTISINNCIVSDLGSYGLITVDNAANKIDNILVTNSTIYRVGATVVKNVRNSLTSVIKIEYCTVNEAPLYANYLIDLNTFTVTTGISINNNIFGVGKASGANVSVKGCRSGTTATGTGNYTTSDYISSGNALPGVTAYAGASTALFTDVVGGNFKVTDGTFGGKSSAGDPRWWWH</sequence>
<dbReference type="Pfam" id="PF17161">
    <property type="entry name" value="DUF5123"/>
    <property type="match status" value="1"/>
</dbReference>
<organism evidence="3 4">
    <name type="scientific">Niastella vici</name>
    <dbReference type="NCBI Taxonomy" id="1703345"/>
    <lineage>
        <taxon>Bacteria</taxon>
        <taxon>Pseudomonadati</taxon>
        <taxon>Bacteroidota</taxon>
        <taxon>Chitinophagia</taxon>
        <taxon>Chitinophagales</taxon>
        <taxon>Chitinophagaceae</taxon>
        <taxon>Niastella</taxon>
    </lineage>
</organism>
<reference evidence="3 4" key="1">
    <citation type="submission" date="2016-03" db="EMBL/GenBank/DDBJ databases">
        <title>Niastella vici sp. nov., isolated from farmland soil.</title>
        <authorList>
            <person name="Chen L."/>
            <person name="Wang D."/>
            <person name="Yang S."/>
            <person name="Wang G."/>
        </authorList>
    </citation>
    <scope>NUCLEOTIDE SEQUENCE [LARGE SCALE GENOMIC DNA]</scope>
    <source>
        <strain evidence="3 4">DJ57</strain>
    </source>
</reference>
<evidence type="ECO:0000313" key="4">
    <source>
        <dbReference type="Proteomes" id="UP000192796"/>
    </source>
</evidence>
<evidence type="ECO:0000259" key="2">
    <source>
        <dbReference type="Pfam" id="PF17161"/>
    </source>
</evidence>
<evidence type="ECO:0000259" key="1">
    <source>
        <dbReference type="Pfam" id="PF16318"/>
    </source>
</evidence>
<name>A0A1V9G1B5_9BACT</name>
<dbReference type="InterPro" id="IPR036116">
    <property type="entry name" value="FN3_sf"/>
</dbReference>
<protein>
    <recommendedName>
        <fullName evidence="5">Fibronectin type-III domain-containing protein</fullName>
    </recommendedName>
</protein>
<feature type="domain" description="DUF5123" evidence="2">
    <location>
        <begin position="438"/>
        <end position="553"/>
    </location>
</feature>
<dbReference type="SUPFAM" id="SSF49265">
    <property type="entry name" value="Fibronectin type III"/>
    <property type="match status" value="1"/>
</dbReference>
<dbReference type="STRING" id="1703345.A3860_20515"/>
<dbReference type="EMBL" id="LVYD01000042">
    <property type="protein sequence ID" value="OQP64357.1"/>
    <property type="molecule type" value="Genomic_DNA"/>
</dbReference>